<dbReference type="WBParaSite" id="PgE031_g001_t04">
    <property type="protein sequence ID" value="PgE031_g001_t04"/>
    <property type="gene ID" value="PgE031_g001"/>
</dbReference>
<organism evidence="1 4">
    <name type="scientific">Parascaris univalens</name>
    <name type="common">Nematode worm</name>
    <dbReference type="NCBI Taxonomy" id="6257"/>
    <lineage>
        <taxon>Eukaryota</taxon>
        <taxon>Metazoa</taxon>
        <taxon>Ecdysozoa</taxon>
        <taxon>Nematoda</taxon>
        <taxon>Chromadorea</taxon>
        <taxon>Rhabditida</taxon>
        <taxon>Spirurina</taxon>
        <taxon>Ascaridomorpha</taxon>
        <taxon>Ascaridoidea</taxon>
        <taxon>Ascarididae</taxon>
        <taxon>Parascaris</taxon>
    </lineage>
</organism>
<accession>A0A914ZXZ8</accession>
<evidence type="ECO:0000313" key="2">
    <source>
        <dbReference type="WBParaSite" id="PgE031_g001_t01"/>
    </source>
</evidence>
<evidence type="ECO:0000313" key="4">
    <source>
        <dbReference type="WBParaSite" id="PgE031_g001_t04"/>
    </source>
</evidence>
<evidence type="ECO:0000313" key="3">
    <source>
        <dbReference type="WBParaSite" id="PgE031_g001_t02"/>
    </source>
</evidence>
<proteinExistence type="predicted"/>
<dbReference type="WBParaSite" id="PgE031_g001_t02">
    <property type="protein sequence ID" value="PgE031_g001_t02"/>
    <property type="gene ID" value="PgE031_g001"/>
</dbReference>
<sequence length="66" mass="7843">MLQSKWGGLAMCLMCSKFSTRPQNKRMLKVLETCIRWYSFAIYAMFHRADRIYQLCQFYCISGCIT</sequence>
<dbReference type="Proteomes" id="UP000887569">
    <property type="component" value="Unplaced"/>
</dbReference>
<reference evidence="2 3" key="1">
    <citation type="submission" date="2022-11" db="UniProtKB">
        <authorList>
            <consortium name="WormBaseParasite"/>
        </authorList>
    </citation>
    <scope>IDENTIFICATION</scope>
</reference>
<dbReference type="AlphaFoldDB" id="A0A914ZXZ8"/>
<keyword evidence="1" id="KW-1185">Reference proteome</keyword>
<name>A0A914ZXZ8_PARUN</name>
<dbReference type="WBParaSite" id="PgE031_g001_t01">
    <property type="protein sequence ID" value="PgE031_g001_t01"/>
    <property type="gene ID" value="PgE031_g001"/>
</dbReference>
<protein>
    <submittedName>
        <fullName evidence="2 3">Secreted protein</fullName>
    </submittedName>
</protein>
<evidence type="ECO:0000313" key="1">
    <source>
        <dbReference type="Proteomes" id="UP000887569"/>
    </source>
</evidence>